<accession>A0AAV4PWV4</accession>
<reference evidence="1 2" key="1">
    <citation type="submission" date="2021-06" db="EMBL/GenBank/DDBJ databases">
        <title>Caerostris extrusa draft genome.</title>
        <authorList>
            <person name="Kono N."/>
            <person name="Arakawa K."/>
        </authorList>
    </citation>
    <scope>NUCLEOTIDE SEQUENCE [LARGE SCALE GENOMIC DNA]</scope>
</reference>
<proteinExistence type="predicted"/>
<dbReference type="Proteomes" id="UP001054945">
    <property type="component" value="Unassembled WGS sequence"/>
</dbReference>
<protein>
    <submittedName>
        <fullName evidence="1">Uncharacterized protein</fullName>
    </submittedName>
</protein>
<evidence type="ECO:0000313" key="1">
    <source>
        <dbReference type="EMBL" id="GIY00801.1"/>
    </source>
</evidence>
<name>A0AAV4PWV4_CAEEX</name>
<keyword evidence="2" id="KW-1185">Reference proteome</keyword>
<organism evidence="1 2">
    <name type="scientific">Caerostris extrusa</name>
    <name type="common">Bark spider</name>
    <name type="synonym">Caerostris bankana</name>
    <dbReference type="NCBI Taxonomy" id="172846"/>
    <lineage>
        <taxon>Eukaryota</taxon>
        <taxon>Metazoa</taxon>
        <taxon>Ecdysozoa</taxon>
        <taxon>Arthropoda</taxon>
        <taxon>Chelicerata</taxon>
        <taxon>Arachnida</taxon>
        <taxon>Araneae</taxon>
        <taxon>Araneomorphae</taxon>
        <taxon>Entelegynae</taxon>
        <taxon>Araneoidea</taxon>
        <taxon>Araneidae</taxon>
        <taxon>Caerostris</taxon>
    </lineage>
</organism>
<comment type="caution">
    <text evidence="1">The sequence shown here is derived from an EMBL/GenBank/DDBJ whole genome shotgun (WGS) entry which is preliminary data.</text>
</comment>
<evidence type="ECO:0000313" key="2">
    <source>
        <dbReference type="Proteomes" id="UP001054945"/>
    </source>
</evidence>
<gene>
    <name evidence="1" type="ORF">CEXT_75281</name>
</gene>
<sequence length="103" mass="12002">MQLLTEIRIHLRALLQPLFSEMLSFCTYAITVRDSNPLMGSTAVFVLKHDEIMHLCNYYLRFESTYGSTTAAVFRNVEFLQLCNYCPRFESTYGLYCSLCFKT</sequence>
<dbReference type="AlphaFoldDB" id="A0AAV4PWV4"/>
<dbReference type="EMBL" id="BPLR01005226">
    <property type="protein sequence ID" value="GIY00801.1"/>
    <property type="molecule type" value="Genomic_DNA"/>
</dbReference>